<proteinExistence type="predicted"/>
<evidence type="ECO:0000313" key="1">
    <source>
        <dbReference type="EMBL" id="GEU56247.1"/>
    </source>
</evidence>
<dbReference type="EMBL" id="BKCJ010003630">
    <property type="protein sequence ID" value="GEU56247.1"/>
    <property type="molecule type" value="Genomic_DNA"/>
</dbReference>
<organism evidence="1">
    <name type="scientific">Tanacetum cinerariifolium</name>
    <name type="common">Dalmatian daisy</name>
    <name type="synonym">Chrysanthemum cinerariifolium</name>
    <dbReference type="NCBI Taxonomy" id="118510"/>
    <lineage>
        <taxon>Eukaryota</taxon>
        <taxon>Viridiplantae</taxon>
        <taxon>Streptophyta</taxon>
        <taxon>Embryophyta</taxon>
        <taxon>Tracheophyta</taxon>
        <taxon>Spermatophyta</taxon>
        <taxon>Magnoliopsida</taxon>
        <taxon>eudicotyledons</taxon>
        <taxon>Gunneridae</taxon>
        <taxon>Pentapetalae</taxon>
        <taxon>asterids</taxon>
        <taxon>campanulids</taxon>
        <taxon>Asterales</taxon>
        <taxon>Asteraceae</taxon>
        <taxon>Asteroideae</taxon>
        <taxon>Anthemideae</taxon>
        <taxon>Anthemidinae</taxon>
        <taxon>Tanacetum</taxon>
    </lineage>
</organism>
<reference evidence="1" key="1">
    <citation type="journal article" date="2019" name="Sci. Rep.">
        <title>Draft genome of Tanacetum cinerariifolium, the natural source of mosquito coil.</title>
        <authorList>
            <person name="Yamashiro T."/>
            <person name="Shiraishi A."/>
            <person name="Satake H."/>
            <person name="Nakayama K."/>
        </authorList>
    </citation>
    <scope>NUCLEOTIDE SEQUENCE</scope>
</reference>
<name>A0A6L2L5V0_TANCI</name>
<protein>
    <submittedName>
        <fullName evidence="1">Retrotransposon protein, putative, unclassified</fullName>
    </submittedName>
</protein>
<dbReference type="AlphaFoldDB" id="A0A6L2L5V0"/>
<accession>A0A6L2L5V0</accession>
<comment type="caution">
    <text evidence="1">The sequence shown here is derived from an EMBL/GenBank/DDBJ whole genome shotgun (WGS) entry which is preliminary data.</text>
</comment>
<gene>
    <name evidence="1" type="ORF">Tci_028225</name>
</gene>
<sequence>MDAFTANRLWLSIHKIPLYCENKSAIDLCCNNVQHSRAKHIDIHYYFIKEQVENGIVELYFVRTEFQLADIFTKPLPRERFNFLIENLEEELVTFIQELGYYGKYDMLSTIHTDQMQHSWRTFATIINRCISGKTTGLDRLRELRAQILRSMYNKKNVDYVAMMWEEFMYQPDNKEISSARKVHIPYPRFTKVIINHFISKDKTISVTPPNYDTQQNTTFGVLLHNTYTRVPEHLKIRL</sequence>
<dbReference type="CDD" id="cd09272">
    <property type="entry name" value="RNase_HI_RT_Ty1"/>
    <property type="match status" value="1"/>
</dbReference>